<evidence type="ECO:0000313" key="2">
    <source>
        <dbReference type="Proteomes" id="UP000094444"/>
    </source>
</evidence>
<accession>A0A2P5HWI5</accession>
<dbReference type="EMBL" id="MAVT02000601">
    <property type="protein sequence ID" value="POS74623.1"/>
    <property type="molecule type" value="Genomic_DNA"/>
</dbReference>
<proteinExistence type="predicted"/>
<organism evidence="1 2">
    <name type="scientific">Diaporthe helianthi</name>
    <dbReference type="NCBI Taxonomy" id="158607"/>
    <lineage>
        <taxon>Eukaryota</taxon>
        <taxon>Fungi</taxon>
        <taxon>Dikarya</taxon>
        <taxon>Ascomycota</taxon>
        <taxon>Pezizomycotina</taxon>
        <taxon>Sordariomycetes</taxon>
        <taxon>Sordariomycetidae</taxon>
        <taxon>Diaporthales</taxon>
        <taxon>Diaporthaceae</taxon>
        <taxon>Diaporthe</taxon>
    </lineage>
</organism>
<reference evidence="1" key="1">
    <citation type="submission" date="2017-09" db="EMBL/GenBank/DDBJ databases">
        <title>Polyketide synthases of a Diaporthe helianthi virulent isolate.</title>
        <authorList>
            <person name="Baroncelli R."/>
        </authorList>
    </citation>
    <scope>NUCLEOTIDE SEQUENCE [LARGE SCALE GENOMIC DNA]</scope>
    <source>
        <strain evidence="1">7/96</strain>
    </source>
</reference>
<evidence type="ECO:0000313" key="1">
    <source>
        <dbReference type="EMBL" id="POS74623.1"/>
    </source>
</evidence>
<keyword evidence="2" id="KW-1185">Reference proteome</keyword>
<dbReference type="InParanoid" id="A0A2P5HWI5"/>
<dbReference type="Proteomes" id="UP000094444">
    <property type="component" value="Unassembled WGS sequence"/>
</dbReference>
<dbReference type="AlphaFoldDB" id="A0A2P5HWI5"/>
<name>A0A2P5HWI5_DIAHE</name>
<comment type="caution">
    <text evidence="1">The sequence shown here is derived from an EMBL/GenBank/DDBJ whole genome shotgun (WGS) entry which is preliminary data.</text>
</comment>
<sequence length="70" mass="7657">MSATTTAGSEKRRAKLSTLRHNQSTLQDLVEHAACWVCRLLAELSFEPGALLVPLAVAIRVALREARKTV</sequence>
<gene>
    <name evidence="1" type="ORF">DHEL01_v206976</name>
</gene>
<protein>
    <submittedName>
        <fullName evidence="1">Sorbitol dehydrogenase</fullName>
    </submittedName>
</protein>